<evidence type="ECO:0000256" key="2">
    <source>
        <dbReference type="ARBA" id="ARBA00023125"/>
    </source>
</evidence>
<keyword evidence="1" id="KW-0805">Transcription regulation</keyword>
<evidence type="ECO:0000313" key="7">
    <source>
        <dbReference type="Proteomes" id="UP000319516"/>
    </source>
</evidence>
<dbReference type="AlphaFoldDB" id="A0A542YQG6"/>
<gene>
    <name evidence="6" type="ORF">FB467_1448</name>
</gene>
<dbReference type="InterPro" id="IPR029016">
    <property type="entry name" value="GAF-like_dom_sf"/>
</dbReference>
<dbReference type="GO" id="GO:0003677">
    <property type="term" value="F:DNA binding"/>
    <property type="evidence" value="ECO:0007669"/>
    <property type="project" value="UniProtKB-KW"/>
</dbReference>
<dbReference type="InterPro" id="IPR050707">
    <property type="entry name" value="HTH_MetabolicPath_Reg"/>
</dbReference>
<accession>A0A542YQG6</accession>
<keyword evidence="7" id="KW-1185">Reference proteome</keyword>
<organism evidence="6 7">
    <name type="scientific">Ornithinicoccus hortensis</name>
    <dbReference type="NCBI Taxonomy" id="82346"/>
    <lineage>
        <taxon>Bacteria</taxon>
        <taxon>Bacillati</taxon>
        <taxon>Actinomycetota</taxon>
        <taxon>Actinomycetes</taxon>
        <taxon>Micrococcales</taxon>
        <taxon>Intrasporangiaceae</taxon>
        <taxon>Ornithinicoccus</taxon>
    </lineage>
</organism>
<evidence type="ECO:0000259" key="5">
    <source>
        <dbReference type="PROSITE" id="PS51078"/>
    </source>
</evidence>
<dbReference type="InterPro" id="IPR014757">
    <property type="entry name" value="Tscrpt_reg_IclR_C"/>
</dbReference>
<dbReference type="SUPFAM" id="SSF46785">
    <property type="entry name" value="Winged helix' DNA-binding domain"/>
    <property type="match status" value="1"/>
</dbReference>
<dbReference type="GO" id="GO:0045892">
    <property type="term" value="P:negative regulation of DNA-templated transcription"/>
    <property type="evidence" value="ECO:0007669"/>
    <property type="project" value="TreeGrafter"/>
</dbReference>
<dbReference type="Pfam" id="PF09339">
    <property type="entry name" value="HTH_IclR"/>
    <property type="match status" value="1"/>
</dbReference>
<dbReference type="SUPFAM" id="SSF55781">
    <property type="entry name" value="GAF domain-like"/>
    <property type="match status" value="1"/>
</dbReference>
<protein>
    <submittedName>
        <fullName evidence="6">IclR family transcriptional regulator</fullName>
    </submittedName>
</protein>
<feature type="domain" description="IclR-ED" evidence="5">
    <location>
        <begin position="65"/>
        <end position="247"/>
    </location>
</feature>
<dbReference type="EMBL" id="VFOP01000001">
    <property type="protein sequence ID" value="TQL50343.1"/>
    <property type="molecule type" value="Genomic_DNA"/>
</dbReference>
<evidence type="ECO:0000259" key="4">
    <source>
        <dbReference type="PROSITE" id="PS51077"/>
    </source>
</evidence>
<dbReference type="PANTHER" id="PTHR30136:SF39">
    <property type="entry name" value="TRANSCRIPTIONAL REGULATORY PROTEIN"/>
    <property type="match status" value="1"/>
</dbReference>
<sequence length="259" mass="28712">MTAVGVLDKVMAILDAFEDGATRLDPAAVASRVGFSTPTTYRLMKAMSQHRLLDLEERDYRLGSRLLELGSRARTGVHVRTVALPHMRALRDALGETVELQIRTGHRRVPIEMAVGRRTVRTTGQIGVPLPIHMGASSRVLIAWLNEERAMELAAESAAEWPGRAWDADTYRSRLRQVRDQGWEYSDGERDPETSAVSAPVHDAEGYVVAALVVSSTMTRLADDTHRAEVIHELRRTARAVSGELGYPTPHEQEQETLG</sequence>
<evidence type="ECO:0000256" key="1">
    <source>
        <dbReference type="ARBA" id="ARBA00023015"/>
    </source>
</evidence>
<dbReference type="PROSITE" id="PS51077">
    <property type="entry name" value="HTH_ICLR"/>
    <property type="match status" value="1"/>
</dbReference>
<feature type="domain" description="HTH iclR-type" evidence="4">
    <location>
        <begin position="4"/>
        <end position="64"/>
    </location>
</feature>
<keyword evidence="3" id="KW-0804">Transcription</keyword>
<dbReference type="Pfam" id="PF01614">
    <property type="entry name" value="IclR_C"/>
    <property type="match status" value="1"/>
</dbReference>
<dbReference type="GO" id="GO:0003700">
    <property type="term" value="F:DNA-binding transcription factor activity"/>
    <property type="evidence" value="ECO:0007669"/>
    <property type="project" value="TreeGrafter"/>
</dbReference>
<proteinExistence type="predicted"/>
<dbReference type="Gene3D" id="3.30.450.40">
    <property type="match status" value="1"/>
</dbReference>
<dbReference type="InterPro" id="IPR036388">
    <property type="entry name" value="WH-like_DNA-bd_sf"/>
</dbReference>
<dbReference type="Gene3D" id="1.10.10.10">
    <property type="entry name" value="Winged helix-like DNA-binding domain superfamily/Winged helix DNA-binding domain"/>
    <property type="match status" value="1"/>
</dbReference>
<comment type="caution">
    <text evidence="6">The sequence shown here is derived from an EMBL/GenBank/DDBJ whole genome shotgun (WGS) entry which is preliminary data.</text>
</comment>
<keyword evidence="2" id="KW-0238">DNA-binding</keyword>
<name>A0A542YQG6_9MICO</name>
<dbReference type="Proteomes" id="UP000319516">
    <property type="component" value="Unassembled WGS sequence"/>
</dbReference>
<evidence type="ECO:0000256" key="3">
    <source>
        <dbReference type="ARBA" id="ARBA00023163"/>
    </source>
</evidence>
<dbReference type="SMART" id="SM00346">
    <property type="entry name" value="HTH_ICLR"/>
    <property type="match status" value="1"/>
</dbReference>
<dbReference type="PANTHER" id="PTHR30136">
    <property type="entry name" value="HELIX-TURN-HELIX TRANSCRIPTIONAL REGULATOR, ICLR FAMILY"/>
    <property type="match status" value="1"/>
</dbReference>
<dbReference type="PROSITE" id="PS51078">
    <property type="entry name" value="ICLR_ED"/>
    <property type="match status" value="1"/>
</dbReference>
<reference evidence="6 7" key="1">
    <citation type="submission" date="2019-06" db="EMBL/GenBank/DDBJ databases">
        <title>Sequencing the genomes of 1000 actinobacteria strains.</title>
        <authorList>
            <person name="Klenk H.-P."/>
        </authorList>
    </citation>
    <scope>NUCLEOTIDE SEQUENCE [LARGE SCALE GENOMIC DNA]</scope>
    <source>
        <strain evidence="6 7">DSM 12335</strain>
    </source>
</reference>
<dbReference type="InterPro" id="IPR005471">
    <property type="entry name" value="Tscrpt_reg_IclR_N"/>
</dbReference>
<dbReference type="InterPro" id="IPR036390">
    <property type="entry name" value="WH_DNA-bd_sf"/>
</dbReference>
<evidence type="ECO:0000313" key="6">
    <source>
        <dbReference type="EMBL" id="TQL50343.1"/>
    </source>
</evidence>